<gene>
    <name evidence="10" type="ORF">METZ01_LOCUS297430</name>
</gene>
<protein>
    <recommendedName>
        <fullName evidence="11">Protein translocase subunit SecD</fullName>
    </recommendedName>
</protein>
<feature type="domain" description="SecDF P1 head subdomain" evidence="9">
    <location>
        <begin position="226"/>
        <end position="292"/>
    </location>
</feature>
<keyword evidence="1" id="KW-0813">Transport</keyword>
<keyword evidence="2" id="KW-1003">Cell membrane</keyword>
<evidence type="ECO:0000256" key="3">
    <source>
        <dbReference type="ARBA" id="ARBA00022692"/>
    </source>
</evidence>
<keyword evidence="6" id="KW-0811">Translocation</keyword>
<dbReference type="Pfam" id="PF21760">
    <property type="entry name" value="SecD_1st"/>
    <property type="match status" value="1"/>
</dbReference>
<dbReference type="PANTHER" id="PTHR30081">
    <property type="entry name" value="PROTEIN-EXPORT MEMBRANE PROTEIN SEC"/>
    <property type="match status" value="1"/>
</dbReference>
<evidence type="ECO:0000256" key="5">
    <source>
        <dbReference type="ARBA" id="ARBA00022989"/>
    </source>
</evidence>
<dbReference type="InterPro" id="IPR054384">
    <property type="entry name" value="SecDF_P1_head"/>
</dbReference>
<accession>A0A382M6T7</accession>
<feature type="domain" description="Protein translocase subunit SecDF P1" evidence="8">
    <location>
        <begin position="139"/>
        <end position="198"/>
    </location>
</feature>
<evidence type="ECO:0000256" key="1">
    <source>
        <dbReference type="ARBA" id="ARBA00022448"/>
    </source>
</evidence>
<evidence type="ECO:0000256" key="2">
    <source>
        <dbReference type="ARBA" id="ARBA00022475"/>
    </source>
</evidence>
<evidence type="ECO:0000256" key="6">
    <source>
        <dbReference type="ARBA" id="ARBA00023010"/>
    </source>
</evidence>
<evidence type="ECO:0000259" key="8">
    <source>
        <dbReference type="Pfam" id="PF21760"/>
    </source>
</evidence>
<dbReference type="InterPro" id="IPR022813">
    <property type="entry name" value="SecD/SecF_arch_bac"/>
</dbReference>
<evidence type="ECO:0008006" key="11">
    <source>
        <dbReference type="Google" id="ProtNLM"/>
    </source>
</evidence>
<dbReference type="GO" id="GO:0015031">
    <property type="term" value="P:protein transport"/>
    <property type="evidence" value="ECO:0007669"/>
    <property type="project" value="UniProtKB-KW"/>
</dbReference>
<dbReference type="AlphaFoldDB" id="A0A382M6T7"/>
<dbReference type="Pfam" id="PF22599">
    <property type="entry name" value="SecDF_P1_head"/>
    <property type="match status" value="1"/>
</dbReference>
<keyword evidence="5" id="KW-1133">Transmembrane helix</keyword>
<feature type="non-terminal residue" evidence="10">
    <location>
        <position position="292"/>
    </location>
</feature>
<dbReference type="EMBL" id="UINC01091647">
    <property type="protein sequence ID" value="SVC44576.1"/>
    <property type="molecule type" value="Genomic_DNA"/>
</dbReference>
<dbReference type="Gene3D" id="3.30.70.3220">
    <property type="match status" value="1"/>
</dbReference>
<evidence type="ECO:0000313" key="10">
    <source>
        <dbReference type="EMBL" id="SVC44576.1"/>
    </source>
</evidence>
<evidence type="ECO:0000256" key="4">
    <source>
        <dbReference type="ARBA" id="ARBA00022927"/>
    </source>
</evidence>
<dbReference type="Gene3D" id="3.30.70.3400">
    <property type="match status" value="1"/>
</dbReference>
<reference evidence="10" key="1">
    <citation type="submission" date="2018-05" db="EMBL/GenBank/DDBJ databases">
        <authorList>
            <person name="Lanie J.A."/>
            <person name="Ng W.-L."/>
            <person name="Kazmierczak K.M."/>
            <person name="Andrzejewski T.M."/>
            <person name="Davidsen T.M."/>
            <person name="Wayne K.J."/>
            <person name="Tettelin H."/>
            <person name="Glass J.I."/>
            <person name="Rusch D."/>
            <person name="Podicherti R."/>
            <person name="Tsui H.-C.T."/>
            <person name="Winkler M.E."/>
        </authorList>
    </citation>
    <scope>NUCLEOTIDE SEQUENCE</scope>
</reference>
<evidence type="ECO:0000259" key="9">
    <source>
        <dbReference type="Pfam" id="PF22599"/>
    </source>
</evidence>
<keyword evidence="4" id="KW-0653">Protein transport</keyword>
<dbReference type="GO" id="GO:0005886">
    <property type="term" value="C:plasma membrane"/>
    <property type="evidence" value="ECO:0007669"/>
    <property type="project" value="TreeGrafter"/>
</dbReference>
<dbReference type="PANTHER" id="PTHR30081:SF1">
    <property type="entry name" value="PROTEIN TRANSLOCASE SUBUNIT SECD"/>
    <property type="match status" value="1"/>
</dbReference>
<organism evidence="10">
    <name type="scientific">marine metagenome</name>
    <dbReference type="NCBI Taxonomy" id="408172"/>
    <lineage>
        <taxon>unclassified sequences</taxon>
        <taxon>metagenomes</taxon>
        <taxon>ecological metagenomes</taxon>
    </lineage>
</organism>
<keyword evidence="3" id="KW-0812">Transmembrane</keyword>
<keyword evidence="7" id="KW-0472">Membrane</keyword>
<dbReference type="InterPro" id="IPR048631">
    <property type="entry name" value="SecD_1st"/>
</dbReference>
<name>A0A382M6T7_9ZZZZ</name>
<sequence>MYTDLKWKIPLILFAILGSAYLAYPLKDKIALGLDLQGGMHLVLEVQTEKAVEATLERIADDIKREIEEEGYEVDRVRADIKNKTVTVLMVDAIDLKPVEEIMKNHTAYLQNEGEVRDGRGYLFKLSEEEETRIEQNAVSQGLETIRNRVDQFGVSEPTIQAQGEERILLQLPGIKDADRAIKLIGKTARLEFKLVDESVSAQVALNGQIPEGDEILYKREENLETAEVTKAPFLVKKRTVLTGETLSGAEVRYDSDFNEPYVAITFNSIGAMMFQEITRANVKKRLAIVLD</sequence>
<proteinExistence type="predicted"/>
<evidence type="ECO:0000256" key="7">
    <source>
        <dbReference type="ARBA" id="ARBA00023136"/>
    </source>
</evidence>